<keyword evidence="4 9" id="KW-0812">Transmembrane</keyword>
<evidence type="ECO:0000256" key="6">
    <source>
        <dbReference type="ARBA" id="ARBA00023136"/>
    </source>
</evidence>
<keyword evidence="6 9" id="KW-0472">Membrane</keyword>
<dbReference type="InterPro" id="IPR023214">
    <property type="entry name" value="HAD_sf"/>
</dbReference>
<comment type="catalytic activity">
    <reaction evidence="8">
        <text>Cd(2+)(in) + ATP + H2O = Cd(2+)(out) + ADP + phosphate + H(+)</text>
        <dbReference type="Rhea" id="RHEA:12132"/>
        <dbReference type="ChEBI" id="CHEBI:15377"/>
        <dbReference type="ChEBI" id="CHEBI:15378"/>
        <dbReference type="ChEBI" id="CHEBI:30616"/>
        <dbReference type="ChEBI" id="CHEBI:43474"/>
        <dbReference type="ChEBI" id="CHEBI:48775"/>
        <dbReference type="ChEBI" id="CHEBI:456216"/>
        <dbReference type="EC" id="7.2.2.21"/>
    </reaction>
</comment>
<comment type="similarity">
    <text evidence="2">Belongs to the cation transport ATPase (P-type) (TC 3.A.3) family. Type IB subfamily.</text>
</comment>
<dbReference type="PANTHER" id="PTHR48085:SF5">
    <property type="entry name" value="CADMIUM_ZINC-TRANSPORTING ATPASE HMA4-RELATED"/>
    <property type="match status" value="1"/>
</dbReference>
<comment type="subcellular location">
    <subcellularLocation>
        <location evidence="1">Membrane</location>
        <topology evidence="1">Multi-pass membrane protein</topology>
    </subcellularLocation>
</comment>
<dbReference type="InterPro" id="IPR059000">
    <property type="entry name" value="ATPase_P-type_domA"/>
</dbReference>
<comment type="caution">
    <text evidence="11">The sequence shown here is derived from an EMBL/GenBank/DDBJ whole genome shotgun (WGS) entry which is preliminary data.</text>
</comment>
<dbReference type="InterPro" id="IPR051014">
    <property type="entry name" value="Cation_Transport_ATPase_IB"/>
</dbReference>
<dbReference type="GO" id="GO:0016020">
    <property type="term" value="C:membrane"/>
    <property type="evidence" value="ECO:0007669"/>
    <property type="project" value="UniProtKB-SubCell"/>
</dbReference>
<sequence>MNFTEILEKSVGRRYSCSGVCAGPASGPSGSDELGLEIVFIVRLIVSCAAFAVSLLVSSIPAPWPVVLLILAVLIAGWDIAAGAVLSILKGRYLDKTVLVTLSVVLALIFGFSVEGTALVLLYQIGCIFVEYAYIRTYRSVLDEIHCEPDDARVFSDGEESIVPANSVEVGDTIIILPGERVPCDCIVLEGTSSLDKSPLGDYSGAVMVKEGDEILSGCINREGRLRCEVTSTSTDSAAAALYSAVENGAKRGDVVPGTFAWIQTYLTPIITVAAILVLVLLPLIFDIPIDEAVRRAAMLLVLASPCALNVAMPLIRLCAMCGAAKNGVLYDGCSAMDSVASVGTVAFDKAGTLSEGSPKVTAIKSERMEPEVLLKIAAHALAYSNTPQARSVIACYGDTIYIDLIENFVEIPGSGVEVKVDGIRICVGSRDLMMIKGVSVPEADVTDDYSYYISIGDEYAGRIVMADALRADAAEGVAELRACGMDGIIMFTDESRDAAARAASALSISEYYSECDREKMRGTLADIKQGCVRGRLLAFVGSGEVFGGSHSAADVDIAMTGVEALTMPVGTDITIFGGSVDKVSQAIAVSRYARMLSTAVVGGAALVKLVLIVIAALGFSTLWFSVFLDAIATVGSSLVSILAFGGEIRQPKGKHEAK</sequence>
<feature type="transmembrane region" description="Helical" evidence="9">
    <location>
        <begin position="38"/>
        <end position="60"/>
    </location>
</feature>
<proteinExistence type="inferred from homology"/>
<dbReference type="PANTHER" id="PTHR48085">
    <property type="entry name" value="CADMIUM/ZINC-TRANSPORTING ATPASE HMA2-RELATED"/>
    <property type="match status" value="1"/>
</dbReference>
<evidence type="ECO:0000313" key="12">
    <source>
        <dbReference type="Proteomes" id="UP000824238"/>
    </source>
</evidence>
<dbReference type="Gene3D" id="3.40.1110.10">
    <property type="entry name" value="Calcium-transporting ATPase, cytoplasmic domain N"/>
    <property type="match status" value="1"/>
</dbReference>
<dbReference type="EC" id="7.2.2.21" evidence="7"/>
<feature type="transmembrane region" description="Helical" evidence="9">
    <location>
        <begin position="66"/>
        <end position="86"/>
    </location>
</feature>
<accession>A0A9D1J096</accession>
<dbReference type="SUPFAM" id="SSF81653">
    <property type="entry name" value="Calcium ATPase, transduction domain A"/>
    <property type="match status" value="1"/>
</dbReference>
<dbReference type="Gene3D" id="2.70.150.10">
    <property type="entry name" value="Calcium-transporting ATPase, cytoplasmic transduction domain A"/>
    <property type="match status" value="1"/>
</dbReference>
<evidence type="ECO:0000256" key="5">
    <source>
        <dbReference type="ARBA" id="ARBA00022989"/>
    </source>
</evidence>
<evidence type="ECO:0000256" key="8">
    <source>
        <dbReference type="ARBA" id="ARBA00049338"/>
    </source>
</evidence>
<evidence type="ECO:0000259" key="10">
    <source>
        <dbReference type="Pfam" id="PF00122"/>
    </source>
</evidence>
<reference evidence="11" key="2">
    <citation type="journal article" date="2021" name="PeerJ">
        <title>Extensive microbial diversity within the chicken gut microbiome revealed by metagenomics and culture.</title>
        <authorList>
            <person name="Gilroy R."/>
            <person name="Ravi A."/>
            <person name="Getino M."/>
            <person name="Pursley I."/>
            <person name="Horton D.L."/>
            <person name="Alikhan N.F."/>
            <person name="Baker D."/>
            <person name="Gharbi K."/>
            <person name="Hall N."/>
            <person name="Watson M."/>
            <person name="Adriaenssens E.M."/>
            <person name="Foster-Nyarko E."/>
            <person name="Jarju S."/>
            <person name="Secka A."/>
            <person name="Antonio M."/>
            <person name="Oren A."/>
            <person name="Chaudhuri R.R."/>
            <person name="La Ragione R."/>
            <person name="Hildebrand F."/>
            <person name="Pallen M.J."/>
        </authorList>
    </citation>
    <scope>NUCLEOTIDE SEQUENCE</scope>
    <source>
        <strain evidence="11">ChiGjej3B3-7149</strain>
    </source>
</reference>
<gene>
    <name evidence="11" type="ORF">IAD36_10095</name>
</gene>
<dbReference type="SUPFAM" id="SSF56784">
    <property type="entry name" value="HAD-like"/>
    <property type="match status" value="1"/>
</dbReference>
<evidence type="ECO:0000256" key="4">
    <source>
        <dbReference type="ARBA" id="ARBA00022692"/>
    </source>
</evidence>
<dbReference type="InterPro" id="IPR036412">
    <property type="entry name" value="HAD-like_sf"/>
</dbReference>
<evidence type="ECO:0000256" key="9">
    <source>
        <dbReference type="SAM" id="Phobius"/>
    </source>
</evidence>
<dbReference type="InterPro" id="IPR008250">
    <property type="entry name" value="ATPase_P-typ_transduc_dom_A_sf"/>
</dbReference>
<dbReference type="GO" id="GO:0008551">
    <property type="term" value="F:P-type cadmium transporter activity"/>
    <property type="evidence" value="ECO:0007669"/>
    <property type="project" value="UniProtKB-EC"/>
</dbReference>
<organism evidence="11 12">
    <name type="scientific">Candidatus Scatomorpha intestinigallinarum</name>
    <dbReference type="NCBI Taxonomy" id="2840923"/>
    <lineage>
        <taxon>Bacteria</taxon>
        <taxon>Bacillati</taxon>
        <taxon>Bacillota</taxon>
        <taxon>Clostridia</taxon>
        <taxon>Eubacteriales</taxon>
        <taxon>Candidatus Scatomorpha</taxon>
    </lineage>
</organism>
<evidence type="ECO:0000256" key="3">
    <source>
        <dbReference type="ARBA" id="ARBA00022539"/>
    </source>
</evidence>
<evidence type="ECO:0000313" key="11">
    <source>
        <dbReference type="EMBL" id="HIR55930.1"/>
    </source>
</evidence>
<dbReference type="Pfam" id="PF00122">
    <property type="entry name" value="E1-E2_ATPase"/>
    <property type="match status" value="1"/>
</dbReference>
<dbReference type="EMBL" id="DVHH01000243">
    <property type="protein sequence ID" value="HIR55930.1"/>
    <property type="molecule type" value="Genomic_DNA"/>
</dbReference>
<dbReference type="AlphaFoldDB" id="A0A9D1J096"/>
<dbReference type="GO" id="GO:0016887">
    <property type="term" value="F:ATP hydrolysis activity"/>
    <property type="evidence" value="ECO:0007669"/>
    <property type="project" value="InterPro"/>
</dbReference>
<evidence type="ECO:0000256" key="1">
    <source>
        <dbReference type="ARBA" id="ARBA00004141"/>
    </source>
</evidence>
<feature type="domain" description="P-type ATPase A" evidence="10">
    <location>
        <begin position="148"/>
        <end position="246"/>
    </location>
</feature>
<protein>
    <recommendedName>
        <fullName evidence="7">Cd(2+)-exporting ATPase</fullName>
        <ecNumber evidence="7">7.2.2.21</ecNumber>
    </recommendedName>
</protein>
<name>A0A9D1J096_9FIRM</name>
<dbReference type="Pfam" id="PF00702">
    <property type="entry name" value="Hydrolase"/>
    <property type="match status" value="1"/>
</dbReference>
<dbReference type="Proteomes" id="UP000824238">
    <property type="component" value="Unassembled WGS sequence"/>
</dbReference>
<feature type="transmembrane region" description="Helical" evidence="9">
    <location>
        <begin position="624"/>
        <end position="645"/>
    </location>
</feature>
<dbReference type="GO" id="GO:0005524">
    <property type="term" value="F:ATP binding"/>
    <property type="evidence" value="ECO:0007669"/>
    <property type="project" value="InterPro"/>
</dbReference>
<dbReference type="InterPro" id="IPR001757">
    <property type="entry name" value="P_typ_ATPase"/>
</dbReference>
<feature type="transmembrane region" description="Helical" evidence="9">
    <location>
        <begin position="596"/>
        <end position="618"/>
    </location>
</feature>
<dbReference type="NCBIfam" id="TIGR01494">
    <property type="entry name" value="ATPase_P-type"/>
    <property type="match status" value="1"/>
</dbReference>
<feature type="transmembrane region" description="Helical" evidence="9">
    <location>
        <begin position="298"/>
        <end position="316"/>
    </location>
</feature>
<dbReference type="Gene3D" id="3.40.50.1000">
    <property type="entry name" value="HAD superfamily/HAD-like"/>
    <property type="match status" value="1"/>
</dbReference>
<reference evidence="11" key="1">
    <citation type="submission" date="2020-10" db="EMBL/GenBank/DDBJ databases">
        <authorList>
            <person name="Gilroy R."/>
        </authorList>
    </citation>
    <scope>NUCLEOTIDE SEQUENCE</scope>
    <source>
        <strain evidence="11">ChiGjej3B3-7149</strain>
    </source>
</reference>
<keyword evidence="3" id="KW-0104">Cadmium</keyword>
<evidence type="ECO:0000256" key="2">
    <source>
        <dbReference type="ARBA" id="ARBA00006024"/>
    </source>
</evidence>
<feature type="transmembrane region" description="Helical" evidence="9">
    <location>
        <begin position="266"/>
        <end position="286"/>
    </location>
</feature>
<keyword evidence="5 9" id="KW-1133">Transmembrane helix</keyword>
<dbReference type="InterPro" id="IPR023299">
    <property type="entry name" value="ATPase_P-typ_cyto_dom_N"/>
</dbReference>
<evidence type="ECO:0000256" key="7">
    <source>
        <dbReference type="ARBA" id="ARBA00039103"/>
    </source>
</evidence>